<evidence type="ECO:0000256" key="9">
    <source>
        <dbReference type="ARBA" id="ARBA00023006"/>
    </source>
</evidence>
<feature type="region of interest" description="Disordered" evidence="11">
    <location>
        <begin position="95"/>
        <end position="115"/>
    </location>
</feature>
<comment type="caution">
    <text evidence="15">The sequence shown here is derived from an EMBL/GenBank/DDBJ whole genome shotgun (WGS) entry which is preliminary data.</text>
</comment>
<dbReference type="PROSITE" id="PS50135">
    <property type="entry name" value="ZF_ZZ_2"/>
    <property type="match status" value="1"/>
</dbReference>
<name>A0A922IXP3_CARIL</name>
<feature type="compositionally biased region" description="Polar residues" evidence="11">
    <location>
        <begin position="187"/>
        <end position="206"/>
    </location>
</feature>
<sequence>METKEETLVIKVKFGDTLKRIRAFINEDAKLDLDMAGLRGKILGFFNFPDDADFTLTYVDEDGDVVTLADDEDLQDVVRQRLKVLRIDVQLSNDKGVNSSARSSGNSTPLRSPRVLPTLRTNKTDFAEVLKSVPQLPREALKLHEALSKLSLDILSKATSSKAATGPVLLELVDFISKMAQSHLNLDSHSNGGAGASTQNVAGDSSASKDAEMMPKSMLVDSAAESSRQANTGNVNIGVGAPVTPLLKSVDLNLPPTDSNPSVTVKVESFASDVLVGEDRKSAKKNAKKDSKFKSPGCVVNASSSVPARPTHPMNLRRVPFNECPFAGTPIGNDSAVPSFGYHPHHPSKRSHRNTLPVGGIFHKGVQCDGCGVHPITGPRYKSKVKSDYDLCSICFSEMGNETDYWRMDRPMSCRIPWSLNDIREQMDSQMSSPWVATPDILNLYNPKLDSRFIVDVNVMDGTVMAPSTPFTKIWKMCNNGSAVWPRGTQLVWIEGDRLSNAFSVEIEVPENGVPVGHELDIAVDLTAPAFPGRYTSIWKMASPSQQMFGQRIWVMIQVEAPLKDSILDKPKGLNLNLSPDSVLEVIDANGELLQSGNSNTTTEPVKPPVVHELPKKDHDLFPINDTLLVGNGISSSSATQEAVSYPIIDVSDVALAAPTQVPSNAPGAPSHAQSDTPSAPTRLPFKVVDLMESTQGVTVKNAVEETLLKELEEMGFKQVDLNKEILRMNEYNLEKSVDDLCGVSEWDPILEELREMGFRDDETNKRLLMKNNGSIKRVVMDLMSGERS</sequence>
<feature type="compositionally biased region" description="Polar residues" evidence="11">
    <location>
        <begin position="95"/>
        <end position="110"/>
    </location>
</feature>
<keyword evidence="3" id="KW-0813">Transport</keyword>
<evidence type="ECO:0000256" key="6">
    <source>
        <dbReference type="ARBA" id="ARBA00022771"/>
    </source>
</evidence>
<evidence type="ECO:0000259" key="12">
    <source>
        <dbReference type="PROSITE" id="PS50030"/>
    </source>
</evidence>
<feature type="domain" description="PB1" evidence="14">
    <location>
        <begin position="7"/>
        <end position="92"/>
    </location>
</feature>
<dbReference type="InterPro" id="IPR015940">
    <property type="entry name" value="UBA"/>
</dbReference>
<evidence type="ECO:0000256" key="2">
    <source>
        <dbReference type="ARBA" id="ARBA00011726"/>
    </source>
</evidence>
<dbReference type="InterPro" id="IPR032350">
    <property type="entry name" value="Nbr1_FW"/>
</dbReference>
<organism evidence="15 16">
    <name type="scientific">Carya illinoinensis</name>
    <name type="common">Pecan</name>
    <dbReference type="NCBI Taxonomy" id="32201"/>
    <lineage>
        <taxon>Eukaryota</taxon>
        <taxon>Viridiplantae</taxon>
        <taxon>Streptophyta</taxon>
        <taxon>Embryophyta</taxon>
        <taxon>Tracheophyta</taxon>
        <taxon>Spermatophyta</taxon>
        <taxon>Magnoliopsida</taxon>
        <taxon>eudicotyledons</taxon>
        <taxon>Gunneridae</taxon>
        <taxon>Pentapetalae</taxon>
        <taxon>rosids</taxon>
        <taxon>fabids</taxon>
        <taxon>Fagales</taxon>
        <taxon>Juglandaceae</taxon>
        <taxon>Carya</taxon>
    </lineage>
</organism>
<dbReference type="CDD" id="cd14319">
    <property type="entry name" value="UBA_NBR1"/>
    <property type="match status" value="1"/>
</dbReference>
<evidence type="ECO:0008006" key="17">
    <source>
        <dbReference type="Google" id="ProtNLM"/>
    </source>
</evidence>
<keyword evidence="7" id="KW-0862">Zinc</keyword>
<evidence type="ECO:0000256" key="5">
    <source>
        <dbReference type="ARBA" id="ARBA00022723"/>
    </source>
</evidence>
<evidence type="ECO:0000313" key="16">
    <source>
        <dbReference type="Proteomes" id="UP000811246"/>
    </source>
</evidence>
<dbReference type="InterPro" id="IPR053793">
    <property type="entry name" value="PB1-like"/>
</dbReference>
<dbReference type="AlphaFoldDB" id="A0A922IXP3"/>
<keyword evidence="4" id="KW-0926">Vacuole</keyword>
<feature type="region of interest" description="Disordered" evidence="11">
    <location>
        <begin position="279"/>
        <end position="314"/>
    </location>
</feature>
<feature type="domain" description="UBA" evidence="12">
    <location>
        <begin position="737"/>
        <end position="786"/>
    </location>
</feature>
<dbReference type="InterPro" id="IPR000270">
    <property type="entry name" value="PB1_dom"/>
</dbReference>
<comment type="subunit">
    <text evidence="2">Homodimers and heterodimers.</text>
</comment>
<dbReference type="GO" id="GO:0005773">
    <property type="term" value="C:vacuole"/>
    <property type="evidence" value="ECO:0007669"/>
    <property type="project" value="UniProtKB-SubCell"/>
</dbReference>
<feature type="domain" description="UBA" evidence="12">
    <location>
        <begin position="703"/>
        <end position="741"/>
    </location>
</feature>
<dbReference type="PROSITE" id="PS50030">
    <property type="entry name" value="UBA"/>
    <property type="match status" value="2"/>
</dbReference>
<proteinExistence type="predicted"/>
<dbReference type="PANTHER" id="PTHR20930">
    <property type="entry name" value="OVARIAN CARCINOMA ANTIGEN CA125-RELATED"/>
    <property type="match status" value="1"/>
</dbReference>
<evidence type="ECO:0000256" key="3">
    <source>
        <dbReference type="ARBA" id="ARBA00022448"/>
    </source>
</evidence>
<feature type="region of interest" description="Disordered" evidence="11">
    <location>
        <begin position="187"/>
        <end position="211"/>
    </location>
</feature>
<evidence type="ECO:0000313" key="15">
    <source>
        <dbReference type="EMBL" id="KAG6686437.1"/>
    </source>
</evidence>
<reference evidence="15" key="1">
    <citation type="submission" date="2021-01" db="EMBL/GenBank/DDBJ databases">
        <authorList>
            <person name="Lovell J.T."/>
            <person name="Bentley N."/>
            <person name="Bhattarai G."/>
            <person name="Jenkins J.W."/>
            <person name="Sreedasyam A."/>
            <person name="Alarcon Y."/>
            <person name="Bock C."/>
            <person name="Boston L."/>
            <person name="Carlson J."/>
            <person name="Cervantes K."/>
            <person name="Clermont K."/>
            <person name="Krom N."/>
            <person name="Kubenka K."/>
            <person name="Mamidi S."/>
            <person name="Mattison C."/>
            <person name="Monteros M."/>
            <person name="Pisani C."/>
            <person name="Plott C."/>
            <person name="Rajasekar S."/>
            <person name="Rhein H.S."/>
            <person name="Rohla C."/>
            <person name="Song M."/>
            <person name="Hilaire R.S."/>
            <person name="Shu S."/>
            <person name="Wells L."/>
            <person name="Wang X."/>
            <person name="Webber J."/>
            <person name="Heerema R.J."/>
            <person name="Klein P."/>
            <person name="Conner P."/>
            <person name="Grauke L."/>
            <person name="Grimwood J."/>
            <person name="Schmutz J."/>
            <person name="Randall J.J."/>
        </authorList>
    </citation>
    <scope>NUCLEOTIDE SEQUENCE</scope>
    <source>
        <tissue evidence="15">Leaf</tissue>
    </source>
</reference>
<dbReference type="CDD" id="cd14947">
    <property type="entry name" value="NBR1_like"/>
    <property type="match status" value="1"/>
</dbReference>
<dbReference type="Proteomes" id="UP000811246">
    <property type="component" value="Chromosome 11"/>
</dbReference>
<dbReference type="Pfam" id="PF16158">
    <property type="entry name" value="N_BRCA1_IG"/>
    <property type="match status" value="1"/>
</dbReference>
<dbReference type="SMART" id="SM00666">
    <property type="entry name" value="PB1"/>
    <property type="match status" value="1"/>
</dbReference>
<accession>A0A922IXP3</accession>
<dbReference type="Pfam" id="PF24932">
    <property type="entry name" value="UBA_NBR1_C"/>
    <property type="match status" value="2"/>
</dbReference>
<evidence type="ECO:0000256" key="8">
    <source>
        <dbReference type="ARBA" id="ARBA00022927"/>
    </source>
</evidence>
<evidence type="ECO:0000256" key="4">
    <source>
        <dbReference type="ARBA" id="ARBA00022554"/>
    </source>
</evidence>
<dbReference type="EMBL" id="CM031835">
    <property type="protein sequence ID" value="KAG6686437.1"/>
    <property type="molecule type" value="Genomic_DNA"/>
</dbReference>
<protein>
    <recommendedName>
        <fullName evidence="17">Protein NBR1 homolog</fullName>
    </recommendedName>
</protein>
<evidence type="ECO:0000256" key="10">
    <source>
        <dbReference type="PROSITE-ProRule" id="PRU00228"/>
    </source>
</evidence>
<dbReference type="GO" id="GO:0008270">
    <property type="term" value="F:zinc ion binding"/>
    <property type="evidence" value="ECO:0007669"/>
    <property type="project" value="UniProtKB-KW"/>
</dbReference>
<feature type="region of interest" description="Disordered" evidence="11">
    <location>
        <begin position="660"/>
        <end position="682"/>
    </location>
</feature>
<evidence type="ECO:0000256" key="11">
    <source>
        <dbReference type="SAM" id="MobiDB-lite"/>
    </source>
</evidence>
<dbReference type="GO" id="GO:0006914">
    <property type="term" value="P:autophagy"/>
    <property type="evidence" value="ECO:0007669"/>
    <property type="project" value="UniProtKB-KW"/>
</dbReference>
<keyword evidence="8" id="KW-0653">Protein transport</keyword>
<keyword evidence="5" id="KW-0479">Metal-binding</keyword>
<dbReference type="PANTHER" id="PTHR20930:SF0">
    <property type="entry name" value="PROTEIN ILRUN"/>
    <property type="match status" value="1"/>
</dbReference>
<evidence type="ECO:0000259" key="14">
    <source>
        <dbReference type="PROSITE" id="PS51745"/>
    </source>
</evidence>
<dbReference type="FunFam" id="1.10.8.10:FF:000085">
    <property type="entry name" value="protein NBR1 homolog"/>
    <property type="match status" value="1"/>
</dbReference>
<evidence type="ECO:0000259" key="13">
    <source>
        <dbReference type="PROSITE" id="PS50135"/>
    </source>
</evidence>
<keyword evidence="6 10" id="KW-0863">Zinc-finger</keyword>
<gene>
    <name evidence="15" type="ORF">I3842_11G019700</name>
</gene>
<keyword evidence="9" id="KW-0072">Autophagy</keyword>
<dbReference type="InterPro" id="IPR000433">
    <property type="entry name" value="Znf_ZZ"/>
</dbReference>
<dbReference type="GO" id="GO:0015031">
    <property type="term" value="P:protein transport"/>
    <property type="evidence" value="ECO:0007669"/>
    <property type="project" value="UniProtKB-KW"/>
</dbReference>
<dbReference type="PROSITE" id="PS51745">
    <property type="entry name" value="PB1"/>
    <property type="match status" value="1"/>
</dbReference>
<dbReference type="InterPro" id="IPR056893">
    <property type="entry name" value="UBA_Nbr1_C"/>
</dbReference>
<evidence type="ECO:0000256" key="1">
    <source>
        <dbReference type="ARBA" id="ARBA00004116"/>
    </source>
</evidence>
<comment type="subcellular location">
    <subcellularLocation>
        <location evidence="1">Vacuole</location>
    </subcellularLocation>
</comment>
<evidence type="ECO:0000256" key="7">
    <source>
        <dbReference type="ARBA" id="ARBA00022833"/>
    </source>
</evidence>
<dbReference type="Pfam" id="PF00564">
    <property type="entry name" value="PB1"/>
    <property type="match status" value="1"/>
</dbReference>
<feature type="domain" description="ZZ-type" evidence="13">
    <location>
        <begin position="363"/>
        <end position="413"/>
    </location>
</feature>
<dbReference type="SMART" id="SM00291">
    <property type="entry name" value="ZnF_ZZ"/>
    <property type="match status" value="1"/>
</dbReference>
<dbReference type="Pfam" id="PF00569">
    <property type="entry name" value="ZZ"/>
    <property type="match status" value="1"/>
</dbReference>